<dbReference type="Proteomes" id="UP000053477">
    <property type="component" value="Unassembled WGS sequence"/>
</dbReference>
<dbReference type="AlphaFoldDB" id="A0A0H2RB19"/>
<dbReference type="STRING" id="27342.A0A0H2RB19"/>
<dbReference type="InParanoid" id="A0A0H2RB19"/>
<feature type="domain" description="Cytosolic endo-beta-N-acetylglucosaminidase TIM barrel" evidence="1">
    <location>
        <begin position="74"/>
        <end position="409"/>
    </location>
</feature>
<name>A0A0H2RB19_9AGAM</name>
<dbReference type="GO" id="GO:0005829">
    <property type="term" value="C:cytosol"/>
    <property type="evidence" value="ECO:0007669"/>
    <property type="project" value="UniProtKB-SubCell"/>
</dbReference>
<dbReference type="Gene3D" id="2.60.120.260">
    <property type="entry name" value="Galactose-binding domain-like"/>
    <property type="match status" value="1"/>
</dbReference>
<dbReference type="PANTHER" id="PTHR13246">
    <property type="entry name" value="ENDO BETA N-ACETYLGLUCOSAMINIDASE"/>
    <property type="match status" value="1"/>
</dbReference>
<reference evidence="2 3" key="1">
    <citation type="submission" date="2015-04" db="EMBL/GenBank/DDBJ databases">
        <title>Complete genome sequence of Schizopora paradoxa KUC8140, a cosmopolitan wood degrader in East Asia.</title>
        <authorList>
            <consortium name="DOE Joint Genome Institute"/>
            <person name="Min B."/>
            <person name="Park H."/>
            <person name="Jang Y."/>
            <person name="Kim J.-J."/>
            <person name="Kim K.H."/>
            <person name="Pangilinan J."/>
            <person name="Lipzen A."/>
            <person name="Riley R."/>
            <person name="Grigoriev I.V."/>
            <person name="Spatafora J.W."/>
            <person name="Choi I.-G."/>
        </authorList>
    </citation>
    <scope>NUCLEOTIDE SEQUENCE [LARGE SCALE GENOMIC DNA]</scope>
    <source>
        <strain evidence="2 3">KUC8140</strain>
    </source>
</reference>
<evidence type="ECO:0000313" key="2">
    <source>
        <dbReference type="EMBL" id="KLO08577.1"/>
    </source>
</evidence>
<keyword evidence="3" id="KW-1185">Reference proteome</keyword>
<protein>
    <recommendedName>
        <fullName evidence="1">Cytosolic endo-beta-N-acetylglucosaminidase TIM barrel domain-containing protein</fullName>
    </recommendedName>
</protein>
<sequence>MPLAFGEIPCGDIPLYFKTLSELDEWHNRSYSRKRLDDVLAYTPRNTINSKSSTSGQLLICHDYKGGYTEYKSPLSYTFNFWDHCDTFIYFSHHRVTIPPPSWINAAHKHGTKMLGVLIFEHAESAEDLLRLLLGNVPASRTSSVKSGVKNTLPVSAHYARELAQLASDRGFDGYLLNVEYRLEGGPEQVRAIEAWISILNHELKRTVGPHAQTIWYDSVIINGDLRWQDRLNTLNLPFFLPSTSFFTNYTWPSTFPSLSAQYMMSLDASLLQESPKTLKDIFVGVDVWGRGSHGGGGFGCFKALEHTDTRSLGLSSAIFGPAWTWESEQDKEGWNWQRWWAYERKLWIGPERIGEQVDVPPVRPRPGEPPCAHGDYKPLTSFFDPQAPPNPYALPFYTSFSPGVGFRWFVGGAQVMHKPEGWTDIDKQTSLGSKLWPRPSVSWDTIELEEPLPTGSTSLIFDDAYNGGSTVRISICGEGSQAEESAFRCMWIPVQAIAVTPVLSYTATIVYKPSTAVGSLETLMSVKLEDEEGTNTGSVDISGEGVIDELPRGWCRTSIQFVPTGSEQGGNSDKVISVGLILSLTTEDPSLPYGFSLQLGQLSVYPTPPTNTVAYEPRILWADCEFPKPSQQAPINAVSTTKSPMVISWDTSISFTSYATINPLHIEDPNPPWVLDRSPRWYPKFQYFNIYALRRERTFGEGSMVWGPEDAQFIGTSGLHGTRNKMVIDASVIPERLQKGPLRVFIQGLTETGEILPWDRCVYVDIDR</sequence>
<dbReference type="EMBL" id="KQ086086">
    <property type="protein sequence ID" value="KLO08577.1"/>
    <property type="molecule type" value="Genomic_DNA"/>
</dbReference>
<gene>
    <name evidence="2" type="ORF">SCHPADRAFT_858859</name>
</gene>
<dbReference type="Gene3D" id="3.20.20.80">
    <property type="entry name" value="Glycosidases"/>
    <property type="match status" value="1"/>
</dbReference>
<organism evidence="2 3">
    <name type="scientific">Schizopora paradoxa</name>
    <dbReference type="NCBI Taxonomy" id="27342"/>
    <lineage>
        <taxon>Eukaryota</taxon>
        <taxon>Fungi</taxon>
        <taxon>Dikarya</taxon>
        <taxon>Basidiomycota</taxon>
        <taxon>Agaricomycotina</taxon>
        <taxon>Agaricomycetes</taxon>
        <taxon>Hymenochaetales</taxon>
        <taxon>Schizoporaceae</taxon>
        <taxon>Schizopora</taxon>
    </lineage>
</organism>
<dbReference type="Pfam" id="PF03644">
    <property type="entry name" value="Glyco_hydro_85"/>
    <property type="match status" value="1"/>
</dbReference>
<dbReference type="OrthoDB" id="284473at2759"/>
<evidence type="ECO:0000259" key="1">
    <source>
        <dbReference type="Pfam" id="PF03644"/>
    </source>
</evidence>
<proteinExistence type="predicted"/>
<accession>A0A0H2RB19</accession>
<dbReference type="GO" id="GO:0033925">
    <property type="term" value="F:mannosyl-glycoprotein endo-beta-N-acetylglucosaminidase activity"/>
    <property type="evidence" value="ECO:0007669"/>
    <property type="project" value="UniProtKB-EC"/>
</dbReference>
<dbReference type="InterPro" id="IPR005201">
    <property type="entry name" value="TIM_ENGase"/>
</dbReference>
<dbReference type="InterPro" id="IPR032979">
    <property type="entry name" value="ENGase"/>
</dbReference>
<dbReference type="PANTHER" id="PTHR13246:SF1">
    <property type="entry name" value="CYTOSOLIC ENDO-BETA-N-ACETYLGLUCOSAMINIDASE"/>
    <property type="match status" value="1"/>
</dbReference>
<evidence type="ECO:0000313" key="3">
    <source>
        <dbReference type="Proteomes" id="UP000053477"/>
    </source>
</evidence>